<accession>A0A1A3MU19</accession>
<proteinExistence type="predicted"/>
<keyword evidence="2" id="KW-1185">Reference proteome</keyword>
<evidence type="ECO:0000313" key="2">
    <source>
        <dbReference type="Proteomes" id="UP000093629"/>
    </source>
</evidence>
<name>A0A1A3MU19_MYCAS</name>
<evidence type="ECO:0008006" key="3">
    <source>
        <dbReference type="Google" id="ProtNLM"/>
    </source>
</evidence>
<evidence type="ECO:0000313" key="1">
    <source>
        <dbReference type="EMBL" id="OBK12575.1"/>
    </source>
</evidence>
<dbReference type="Pfam" id="PF11136">
    <property type="entry name" value="DUF2889"/>
    <property type="match status" value="1"/>
</dbReference>
<comment type="caution">
    <text evidence="1">The sequence shown here is derived from an EMBL/GenBank/DDBJ whole genome shotgun (WGS) entry which is preliminary data.</text>
</comment>
<dbReference type="RefSeq" id="WP_065160279.1">
    <property type="nucleotide sequence ID" value="NZ_LZLQ01000124.1"/>
</dbReference>
<sequence>MPFVTDILGPRRPVVDEAPPLVAGRRRRTSTIDTHPDGPRGSLVDLRARDAVAAGAGSLDVQVDVRGEIHVRDEIRVRAHLTDSVIDDISAAPQDSRLQTLRGSRVGAGFRSKIGQLFPDEVQRASLLHLLLDDWVGAALVSGYATQYAAIVDGTEQKFPPGIADRMAGICAGFAPEASLISYTRQHDVIPTGRGPRAPTLNGLHEVEPLRARGMRRFRRLDMSPADASSAQFDAHFRDSYTDDDLVETIVHEYTVAGRVDTSTRTITAVSAEVRVLPWQECPRAIGSAADVQGMTLAELRQRVRGEFVGTSTCTHLNDTLRAIADLDALLDLG</sequence>
<dbReference type="EMBL" id="LZLQ01000124">
    <property type="protein sequence ID" value="OBK12575.1"/>
    <property type="molecule type" value="Genomic_DNA"/>
</dbReference>
<dbReference type="AlphaFoldDB" id="A0A1A3MU19"/>
<gene>
    <name evidence="1" type="ORF">A5636_11170</name>
</gene>
<protein>
    <recommendedName>
        <fullName evidence="3">DUF2889 domain-containing protein</fullName>
    </recommendedName>
</protein>
<dbReference type="Proteomes" id="UP000093629">
    <property type="component" value="Unassembled WGS sequence"/>
</dbReference>
<organism evidence="1 2">
    <name type="scientific">Mycobacterium asiaticum</name>
    <dbReference type="NCBI Taxonomy" id="1790"/>
    <lineage>
        <taxon>Bacteria</taxon>
        <taxon>Bacillati</taxon>
        <taxon>Actinomycetota</taxon>
        <taxon>Actinomycetes</taxon>
        <taxon>Mycobacteriales</taxon>
        <taxon>Mycobacteriaceae</taxon>
        <taxon>Mycobacterium</taxon>
    </lineage>
</organism>
<dbReference type="InterPro" id="IPR021312">
    <property type="entry name" value="DUF2889"/>
</dbReference>
<reference evidence="1 2" key="1">
    <citation type="submission" date="2016-06" db="EMBL/GenBank/DDBJ databases">
        <authorList>
            <person name="Kjaerup R.B."/>
            <person name="Dalgaard T.S."/>
            <person name="Juul-Madsen H.R."/>
        </authorList>
    </citation>
    <scope>NUCLEOTIDE SEQUENCE [LARGE SCALE GENOMIC DNA]</scope>
    <source>
        <strain evidence="1 2">1245139.5</strain>
    </source>
</reference>
<dbReference type="OrthoDB" id="7530149at2"/>